<proteinExistence type="predicted"/>
<gene>
    <name evidence="1" type="ORF">Poly30_52280</name>
</gene>
<protein>
    <submittedName>
        <fullName evidence="1">Uncharacterized protein</fullName>
    </submittedName>
</protein>
<reference evidence="1 2" key="1">
    <citation type="submission" date="2019-02" db="EMBL/GenBank/DDBJ databases">
        <title>Deep-cultivation of Planctomycetes and their phenomic and genomic characterization uncovers novel biology.</title>
        <authorList>
            <person name="Wiegand S."/>
            <person name="Jogler M."/>
            <person name="Boedeker C."/>
            <person name="Pinto D."/>
            <person name="Vollmers J."/>
            <person name="Rivas-Marin E."/>
            <person name="Kohn T."/>
            <person name="Peeters S.H."/>
            <person name="Heuer A."/>
            <person name="Rast P."/>
            <person name="Oberbeckmann S."/>
            <person name="Bunk B."/>
            <person name="Jeske O."/>
            <person name="Meyerdierks A."/>
            <person name="Storesund J.E."/>
            <person name="Kallscheuer N."/>
            <person name="Luecker S."/>
            <person name="Lage O.M."/>
            <person name="Pohl T."/>
            <person name="Merkel B.J."/>
            <person name="Hornburger P."/>
            <person name="Mueller R.-W."/>
            <person name="Bruemmer F."/>
            <person name="Labrenz M."/>
            <person name="Spormann A.M."/>
            <person name="Op den Camp H."/>
            <person name="Overmann J."/>
            <person name="Amann R."/>
            <person name="Jetten M.S.M."/>
            <person name="Mascher T."/>
            <person name="Medema M.H."/>
            <person name="Devos D.P."/>
            <person name="Kaster A.-K."/>
            <person name="Ovreas L."/>
            <person name="Rohde M."/>
            <person name="Galperin M.Y."/>
            <person name="Jogler C."/>
        </authorList>
    </citation>
    <scope>NUCLEOTIDE SEQUENCE [LARGE SCALE GENOMIC DNA]</scope>
    <source>
        <strain evidence="1 2">Poly30</strain>
    </source>
</reference>
<sequence>MARRMGEIRTRLVEEGGTALSEPLSQTMLRDLEALGYGGRDLETAEPK</sequence>
<keyword evidence="2" id="KW-1185">Reference proteome</keyword>
<name>A0A518F008_9BACT</name>
<dbReference type="AlphaFoldDB" id="A0A518F008"/>
<evidence type="ECO:0000313" key="1">
    <source>
        <dbReference type="EMBL" id="QDV09670.1"/>
    </source>
</evidence>
<dbReference type="EMBL" id="CP036434">
    <property type="protein sequence ID" value="QDV09670.1"/>
    <property type="molecule type" value="Genomic_DNA"/>
</dbReference>
<evidence type="ECO:0000313" key="2">
    <source>
        <dbReference type="Proteomes" id="UP000320390"/>
    </source>
</evidence>
<accession>A0A518F008</accession>
<dbReference type="Proteomes" id="UP000320390">
    <property type="component" value="Chromosome"/>
</dbReference>
<organism evidence="1 2">
    <name type="scientific">Saltatorellus ferox</name>
    <dbReference type="NCBI Taxonomy" id="2528018"/>
    <lineage>
        <taxon>Bacteria</taxon>
        <taxon>Pseudomonadati</taxon>
        <taxon>Planctomycetota</taxon>
        <taxon>Planctomycetia</taxon>
        <taxon>Planctomycetia incertae sedis</taxon>
        <taxon>Saltatorellus</taxon>
    </lineage>
</organism>